<evidence type="ECO:0000256" key="4">
    <source>
        <dbReference type="ARBA" id="ARBA00022701"/>
    </source>
</evidence>
<dbReference type="Gene3D" id="1.20.58.1120">
    <property type="match status" value="1"/>
</dbReference>
<keyword evidence="6" id="KW-0547">Nucleotide-binding</keyword>
<feature type="domain" description="Dynein heavy chain hydrolytic ATP-binding dynein motor region" evidence="17">
    <location>
        <begin position="892"/>
        <end position="1218"/>
    </location>
</feature>
<keyword evidence="9 14" id="KW-0175">Coiled coil</keyword>
<evidence type="ECO:0000313" key="25">
    <source>
        <dbReference type="EMBL" id="KAK2581988.1"/>
    </source>
</evidence>
<evidence type="ECO:0000256" key="3">
    <source>
        <dbReference type="ARBA" id="ARBA00022490"/>
    </source>
</evidence>
<feature type="domain" description="Dynein heavy chain 3 AAA+ lid" evidence="22">
    <location>
        <begin position="1742"/>
        <end position="1830"/>
    </location>
</feature>
<dbReference type="InterPro" id="IPR043160">
    <property type="entry name" value="Dynein_C_barrel"/>
</dbReference>
<dbReference type="Pfam" id="PF12777">
    <property type="entry name" value="MT"/>
    <property type="match status" value="1"/>
</dbReference>
<evidence type="ECO:0000259" key="22">
    <source>
        <dbReference type="Pfam" id="PF17857"/>
    </source>
</evidence>
<dbReference type="Gene3D" id="1.10.8.720">
    <property type="entry name" value="Region D6 of dynein motor"/>
    <property type="match status" value="1"/>
</dbReference>
<name>A0AAD9VPA6_9HYME</name>
<keyword evidence="8" id="KW-0243">Dynein</keyword>
<keyword evidence="12" id="KW-0206">Cytoskeleton</keyword>
<dbReference type="Gene3D" id="1.10.8.1220">
    <property type="match status" value="1"/>
</dbReference>
<evidence type="ECO:0000259" key="16">
    <source>
        <dbReference type="Pfam" id="PF08393"/>
    </source>
</evidence>
<evidence type="ECO:0000259" key="21">
    <source>
        <dbReference type="Pfam" id="PF17852"/>
    </source>
</evidence>
<feature type="domain" description="Dynein heavy chain AAA module D4" evidence="19">
    <location>
        <begin position="1901"/>
        <end position="2160"/>
    </location>
</feature>
<dbReference type="InterPro" id="IPR041658">
    <property type="entry name" value="AAA_lid_11"/>
</dbReference>
<dbReference type="Gene3D" id="1.10.287.2620">
    <property type="match status" value="1"/>
</dbReference>
<dbReference type="Pfam" id="PF17857">
    <property type="entry name" value="AAA_lid_1"/>
    <property type="match status" value="1"/>
</dbReference>
<feature type="domain" description="Dynein heavy chain linker" evidence="16">
    <location>
        <begin position="337"/>
        <end position="763"/>
    </location>
</feature>
<dbReference type="InterPro" id="IPR041228">
    <property type="entry name" value="Dynein_C"/>
</dbReference>
<dbReference type="Pfam" id="PF12774">
    <property type="entry name" value="AAA_6"/>
    <property type="match status" value="1"/>
</dbReference>
<dbReference type="GO" id="GO:0008569">
    <property type="term" value="F:minus-end-directed microtubule motor activity"/>
    <property type="evidence" value="ECO:0007669"/>
    <property type="project" value="InterPro"/>
</dbReference>
<dbReference type="Gene3D" id="1.20.920.30">
    <property type="match status" value="1"/>
</dbReference>
<feature type="domain" description="Dynein heavy chain region D6 P-loop" evidence="15">
    <location>
        <begin position="3013"/>
        <end position="3126"/>
    </location>
</feature>
<dbReference type="Gene3D" id="1.20.920.20">
    <property type="match status" value="1"/>
</dbReference>
<keyword evidence="3" id="KW-0963">Cytoplasm</keyword>
<feature type="coiled-coil region" evidence="14">
    <location>
        <begin position="2431"/>
        <end position="2479"/>
    </location>
</feature>
<dbReference type="InterPro" id="IPR013602">
    <property type="entry name" value="Dynein_heavy_linker"/>
</dbReference>
<dbReference type="Pfam" id="PF17852">
    <property type="entry name" value="Dynein_AAA_lid"/>
    <property type="match status" value="1"/>
</dbReference>
<dbReference type="GO" id="GO:0005930">
    <property type="term" value="C:axoneme"/>
    <property type="evidence" value="ECO:0007669"/>
    <property type="project" value="UniProtKB-SubCell"/>
</dbReference>
<evidence type="ECO:0000259" key="23">
    <source>
        <dbReference type="Pfam" id="PF18198"/>
    </source>
</evidence>
<dbReference type="InterPro" id="IPR042222">
    <property type="entry name" value="Dynein_2_N"/>
</dbReference>
<dbReference type="InterPro" id="IPR035706">
    <property type="entry name" value="AAA_9"/>
</dbReference>
<evidence type="ECO:0000256" key="2">
    <source>
        <dbReference type="ARBA" id="ARBA00008887"/>
    </source>
</evidence>
<dbReference type="Gene3D" id="1.20.140.100">
    <property type="entry name" value="Dynein heavy chain, N-terminal domain 2"/>
    <property type="match status" value="1"/>
</dbReference>
<evidence type="ECO:0008006" key="27">
    <source>
        <dbReference type="Google" id="ProtNLM"/>
    </source>
</evidence>
<dbReference type="InterPro" id="IPR024743">
    <property type="entry name" value="Dynein_HC_stalk"/>
</dbReference>
<gene>
    <name evidence="25" type="ORF">KPH14_002425</name>
</gene>
<evidence type="ECO:0000259" key="18">
    <source>
        <dbReference type="Pfam" id="PF12777"/>
    </source>
</evidence>
<dbReference type="InterPro" id="IPR026983">
    <property type="entry name" value="DHC"/>
</dbReference>
<dbReference type="Pfam" id="PF18199">
    <property type="entry name" value="Dynein_C"/>
    <property type="match status" value="1"/>
</dbReference>
<evidence type="ECO:0000256" key="13">
    <source>
        <dbReference type="ARBA" id="ARBA00023273"/>
    </source>
</evidence>
<dbReference type="PANTHER" id="PTHR22878">
    <property type="entry name" value="DYNEIN HEAVY CHAIN 6, AXONEMAL-LIKE-RELATED"/>
    <property type="match status" value="1"/>
</dbReference>
<feature type="domain" description="Dynein heavy chain C-terminal" evidence="24">
    <location>
        <begin position="3337"/>
        <end position="3545"/>
    </location>
</feature>
<reference evidence="25" key="2">
    <citation type="journal article" date="2023" name="Commun. Biol.">
        <title>Intrasexual cuticular hydrocarbon dimorphism in a wasp sheds light on hydrocarbon biosynthesis genes in Hymenoptera.</title>
        <authorList>
            <person name="Moris V.C."/>
            <person name="Podsiadlowski L."/>
            <person name="Martin S."/>
            <person name="Oeyen J.P."/>
            <person name="Donath A."/>
            <person name="Petersen M."/>
            <person name="Wilbrandt J."/>
            <person name="Misof B."/>
            <person name="Liedtke D."/>
            <person name="Thamm M."/>
            <person name="Scheiner R."/>
            <person name="Schmitt T."/>
            <person name="Niehuis O."/>
        </authorList>
    </citation>
    <scope>NUCLEOTIDE SEQUENCE</scope>
    <source>
        <strain evidence="25">GBR_01_08_01A</strain>
    </source>
</reference>
<comment type="caution">
    <text evidence="25">The sequence shown here is derived from an EMBL/GenBank/DDBJ whole genome shotgun (WGS) entry which is preliminary data.</text>
</comment>
<dbReference type="FunFam" id="1.10.8.1220:FF:000001">
    <property type="entry name" value="Dynein axonemal heavy chain 5"/>
    <property type="match status" value="1"/>
</dbReference>
<evidence type="ECO:0000259" key="20">
    <source>
        <dbReference type="Pfam" id="PF12781"/>
    </source>
</evidence>
<dbReference type="FunFam" id="3.40.50.300:FF:000049">
    <property type="entry name" value="Dynein, axonemal, heavy chain 5"/>
    <property type="match status" value="1"/>
</dbReference>
<dbReference type="GO" id="GO:0007018">
    <property type="term" value="P:microtubule-based movement"/>
    <property type="evidence" value="ECO:0007669"/>
    <property type="project" value="InterPro"/>
</dbReference>
<dbReference type="Pfam" id="PF08393">
    <property type="entry name" value="DHC_N2"/>
    <property type="match status" value="1"/>
</dbReference>
<dbReference type="Pfam" id="PF03028">
    <property type="entry name" value="Dynein_heavy"/>
    <property type="match status" value="1"/>
</dbReference>
<dbReference type="InterPro" id="IPR043157">
    <property type="entry name" value="Dynein_AAA1S"/>
</dbReference>
<dbReference type="FunFam" id="1.20.920.30:FF:000002">
    <property type="entry name" value="Dynein axonemal heavy chain 3"/>
    <property type="match status" value="1"/>
</dbReference>
<keyword evidence="5" id="KW-0677">Repeat</keyword>
<feature type="coiled-coil region" evidence="14">
    <location>
        <begin position="2761"/>
        <end position="2795"/>
    </location>
</feature>
<evidence type="ECO:0000259" key="17">
    <source>
        <dbReference type="Pfam" id="PF12774"/>
    </source>
</evidence>
<evidence type="ECO:0000256" key="8">
    <source>
        <dbReference type="ARBA" id="ARBA00023017"/>
    </source>
</evidence>
<reference evidence="25" key="1">
    <citation type="submission" date="2021-08" db="EMBL/GenBank/DDBJ databases">
        <authorList>
            <person name="Misof B."/>
            <person name="Oliver O."/>
            <person name="Podsiadlowski L."/>
            <person name="Donath A."/>
            <person name="Peters R."/>
            <person name="Mayer C."/>
            <person name="Rust J."/>
            <person name="Gunkel S."/>
            <person name="Lesny P."/>
            <person name="Martin S."/>
            <person name="Oeyen J.P."/>
            <person name="Petersen M."/>
            <person name="Panagiotis P."/>
            <person name="Wilbrandt J."/>
            <person name="Tanja T."/>
        </authorList>
    </citation>
    <scope>NUCLEOTIDE SEQUENCE</scope>
    <source>
        <strain evidence="25">GBR_01_08_01A</strain>
        <tissue evidence="25">Thorax + abdomen</tissue>
    </source>
</reference>
<feature type="domain" description="Dynein heavy chain AAA lid" evidence="23">
    <location>
        <begin position="3164"/>
        <end position="3301"/>
    </location>
</feature>
<feature type="domain" description="Dynein heavy chain coiled coil stalk" evidence="18">
    <location>
        <begin position="2175"/>
        <end position="2519"/>
    </location>
</feature>
<evidence type="ECO:0000256" key="14">
    <source>
        <dbReference type="SAM" id="Coils"/>
    </source>
</evidence>
<evidence type="ECO:0000256" key="9">
    <source>
        <dbReference type="ARBA" id="ARBA00023054"/>
    </source>
</evidence>
<keyword evidence="4" id="KW-0493">Microtubule</keyword>
<dbReference type="GO" id="GO:0005874">
    <property type="term" value="C:microtubule"/>
    <property type="evidence" value="ECO:0007669"/>
    <property type="project" value="UniProtKB-KW"/>
</dbReference>
<feature type="coiled-coil region" evidence="14">
    <location>
        <begin position="294"/>
        <end position="321"/>
    </location>
</feature>
<dbReference type="Pfam" id="PF12775">
    <property type="entry name" value="AAA_7"/>
    <property type="match status" value="1"/>
</dbReference>
<dbReference type="Gene3D" id="3.10.490.20">
    <property type="match status" value="1"/>
</dbReference>
<accession>A0AAD9VPA6</accession>
<dbReference type="GO" id="GO:0045505">
    <property type="term" value="F:dynein intermediate chain binding"/>
    <property type="evidence" value="ECO:0007669"/>
    <property type="project" value="InterPro"/>
</dbReference>
<dbReference type="Pfam" id="PF12781">
    <property type="entry name" value="AAA_9"/>
    <property type="match status" value="1"/>
</dbReference>
<keyword evidence="11" id="KW-0505">Motor protein</keyword>
<dbReference type="Gene3D" id="1.10.8.710">
    <property type="match status" value="1"/>
</dbReference>
<organism evidence="25 26">
    <name type="scientific">Odynerus spinipes</name>
    <dbReference type="NCBI Taxonomy" id="1348599"/>
    <lineage>
        <taxon>Eukaryota</taxon>
        <taxon>Metazoa</taxon>
        <taxon>Ecdysozoa</taxon>
        <taxon>Arthropoda</taxon>
        <taxon>Hexapoda</taxon>
        <taxon>Insecta</taxon>
        <taxon>Pterygota</taxon>
        <taxon>Neoptera</taxon>
        <taxon>Endopterygota</taxon>
        <taxon>Hymenoptera</taxon>
        <taxon>Apocrita</taxon>
        <taxon>Aculeata</taxon>
        <taxon>Vespoidea</taxon>
        <taxon>Vespidae</taxon>
        <taxon>Eumeninae</taxon>
        <taxon>Odynerus</taxon>
    </lineage>
</organism>
<dbReference type="Gene3D" id="1.20.1270.280">
    <property type="match status" value="1"/>
</dbReference>
<dbReference type="Proteomes" id="UP001258017">
    <property type="component" value="Unassembled WGS sequence"/>
</dbReference>
<evidence type="ECO:0000256" key="7">
    <source>
        <dbReference type="ARBA" id="ARBA00022840"/>
    </source>
</evidence>
<dbReference type="InterPro" id="IPR042228">
    <property type="entry name" value="Dynein_linker_3"/>
</dbReference>
<evidence type="ECO:0000259" key="15">
    <source>
        <dbReference type="Pfam" id="PF03028"/>
    </source>
</evidence>
<dbReference type="Pfam" id="PF18198">
    <property type="entry name" value="AAA_lid_11"/>
    <property type="match status" value="1"/>
</dbReference>
<comment type="subcellular location">
    <subcellularLocation>
        <location evidence="1">Cytoplasm</location>
        <location evidence="1">Cytoskeleton</location>
        <location evidence="1">Cilium axoneme</location>
    </subcellularLocation>
</comment>
<evidence type="ECO:0000313" key="26">
    <source>
        <dbReference type="Proteomes" id="UP001258017"/>
    </source>
</evidence>
<evidence type="ECO:0000256" key="6">
    <source>
        <dbReference type="ARBA" id="ARBA00022741"/>
    </source>
</evidence>
<feature type="domain" description="Dynein heavy chain ATP-binding dynein motor region" evidence="20">
    <location>
        <begin position="2548"/>
        <end position="2768"/>
    </location>
</feature>
<dbReference type="InterPro" id="IPR041589">
    <property type="entry name" value="DNAH3_AAA_lid_1"/>
</dbReference>
<dbReference type="GO" id="GO:0051959">
    <property type="term" value="F:dynein light intermediate chain binding"/>
    <property type="evidence" value="ECO:0007669"/>
    <property type="project" value="InterPro"/>
</dbReference>
<keyword evidence="26" id="KW-1185">Reference proteome</keyword>
<comment type="similarity">
    <text evidence="2">Belongs to the dynein heavy chain family.</text>
</comment>
<keyword evidence="13" id="KW-0966">Cell projection</keyword>
<keyword evidence="7" id="KW-0067">ATP-binding</keyword>
<sequence length="3585" mass="416018">MKDLFFTFHSILSNIENIIQELIPFEKCLNIQTGCEYIKIKLPEWFIKSSHDKLQNRLEDMLRPMTNDVITIINHFDIICTGVDVKDIVLSLISQKLDFNVYLVEIKKYNTYRNFAKKMITNMYYNISQLNCAPAKEALIKYCSEIIDLLTNEIINYHQTYNKLICLEFENLKTKALNVPKDAKRLTELTEYMPYASKVLVKELKQKIYKSIEMLSILLEMTTLTNDHMILNKDTIKWLSSIQPIFVQSTTMCEAMKSEFEDDLQKRINTLNIEVENLFPYLVILDDMDDINKVQEYLEHYKDLIKKVNQIEEQVITINTEESFFKFPETEFPKVIEIKEIVIPFYSLINEIYEWQEDNAVWLNGPFEYLKPDVIEKKTLNYLTKITELSKQFKSRIKMDITSNKSYKFSGIADDPDPMQQPAPLKLCWQALNDIEQFKVYLPLVKCVCNPALKRQHWKEMSTISQFDLTPNAGTTLKKMISFNLMENIKQYEVISIKATKELHLYQQLTEMHQMWCTVSFEIIYNEKTKLFIFKKLDDIESLLEDHFLKIEEMRASHFIESISSLLKNFHLSLKKVHQITILWFEIQTYKISINSIFTCQATEVYLFRETSLYKEVNEMLLNIQNRISKNTTFHTIQNDSEILNTLYDANIKMDQIMKGVHKFLNSKRLSFERLFFLSDIEIQDLLFESNNIEKLQICLQKCFPGIKKLKIDKTSSIYSILGDCEENLQLNTSIIISSGEHEWLIALQKILKDTISEKLKQCYSHFEKNDIYDWIMDVPGMIIICITRVYWTSMVQSCYSPFNLLTLQAVHTKYSELLTSLIDHVRNNITYQQKNLLMSLLIITVNQEEIIRLLLEKKVTCYTDFNWMAQMRFYWTERDIQISLCNATVNYGYEYSYYQQHMINTPLTDRCLRTLMEAYSYHLYGAIIGSTATGKTETIKYLINSLAMPYYILNINEGFTYKFILNIFKGLISCGTWICCKNLNKLELNVLSTIVEVIVNVHQIMSTTLETVMFEGTTLNLNPNGHISIIMNVQHSKYYELPDNVKILFRTVSMIKPGINQIIEIEFLASGFCNGRELAIKFISFYKLLSEQLLDRPHYKFGISLVKTVIKTANVLKTYFQKEDENVLLLRSIIDIILPRFCNEDVIIFQNIIHSIFPNIQLPSLDYSTFLKALENACELRLLYFHDILKLKSLQIVELMHVQHALILVGGPLAGKTEILRVLADTFSLLCEWKANNGAKVILETINPGVINNNQLFGQYKEKSNLWEDGLCSKIFRTFATSTSSDKKWLIFDGTLSDVWIENLYTLIDSNKLLHLISGEKIFMTQAMSIIFETMDLSNVSPVIVSHCGIIYIEPQSIGWKPLILSHIKNNKIYNKYIKMIYSLLSWSLNACLQFVQSNCSIIINAGELHLVTSILNLFEIYLEEACNEQSKEQGNLDHFAIWSQAALMLSLVWALGGNLCMDSQIKFNEFCMALWSDAHKEYPRPEEIKHYDIILPTEGLIQDNFYIFKGVGNWKHCSDLLKGETVTDMCYSDQKYVPTLNSIKYSRLCLTHIKYHKPFVICSNSATGKTAFLQNLLKNKLSKHNYLANIFNFSSLITAENAKYLFLSYLNRIRKGYYALPKDKYCINLIDDLNLDIDTSINAKSVLELMRQYFNYGHWYDTKIFEKIFITNIIFLLTISVGHNRHNICPRFMRHFNVYKFPELTMDSTYKIFSNILLFNLKKNLFSTDVLSNATSITNATIDVYNSILKTLRPIPTKVQYLFNIRDIYRVISGCSLIQKESVDTKITFIRLWVHETLRVFGDRISDDNDKEVLYESIKNAVKKHFKDSFETAFNHLPKAKDNQITKDSLKHLIFGNFVESGKVSQKNKKYEEISSFEILKNTIMSYMKDYNNSFHEKIDIVITQRILENVVQICRLLAMPCGNAIIISTIRSGKRSITKLAAYIQEQNFFEPTASSYYNLNIWKENIKEILCMCGGFQKDCTFYLTDRQMKNIFLQDINSLLNTGEIPNLFSNEEKHNIIAVTRIHAQKGDPNAEISTRAVMDYFIQQCKNKLHFVLGFSPMRDTMRKYFHLYPNLIKCCTINFYDTWPEDTLVEIAMVHMENIDIPENIKDGIIQACISFHNDAIMNSLTYFKDNGKRTYVTASAFLHIVKLYVHLMTKRQQEIITARSRYIKGLEQLDIAAKQVEKMSATLTILKPELELSAQKTIETMKEVENENLTVEKATILVRKEEEIANKKAEVAGVLKSECEADLAVAIPILEDAVSALNTLKPTDITLVKAMKNPPDTVKLVMAAVCVMLDISPDRTIDPTTGKKVIDYWAPSKRILGDMNFLQNLKDYNKDDIPSTVIQIVKSIYMTDKNFVPQIVAKASSAAEGLCKWVRAMVSYNDVAKVVAPKKEKLAAAQKECNEAEAFLNEKRLTLFNLNVKLATLNSSLQDALQKKLKLEEEVTNCTKKLEKAENLIESLASEKDCWLQSAYDLQLSYDNLAGDMILSSAIIAYTGPFNIECRDKMVQKWIQLLQILNLPYSKSYNFVNILGVELEISSWYIAGLSKNRYSTENAIIMENSKLWPLFIDSQSQANNWIKKIEKKNDLKVIKFTDSDYMSIVQHNIESGNPILLENIGEELEIAIDSLLLKSIYKNGDDWYIKIGGKITKYSCNFRLYLTTRLPNPHYSPHIYNKLVIIDFAFPSTALQDKLLDIIIAKEKPELQEEFENILMQDIINNEILKSQEDRILSTLTSTNTNIVEDENAIQILDLSKTLSLDIIRKQKQMEEIKNEINIVRNTYEQYTKYCAELFTTLNALSTLDHMYRFSFSWFIQLFVQSIQGSNKTVSLEKRLKFLKHSFTKNLHLSVCRSLFEKHKLVYSFLLCSKILLDNKQVTENEIDVFFITDIEYPSHFCQAPSWLLSKSWKKLCYVNDNLLSFNGLAQDISSNDLIWKIYWDSDLVEAQTLPHPWNKQLSQFQKLILAKIAKPDKIIYHIKYFVESYLGKVLNYSPQYTISQSYTESSCLNPLLFILPSYTSPLSFISSYASIRGCSSKYMSLSMNDMQTKKAEILIKEAQEKGGWIFLQNCHLVISWLPQLEKICENLNAVNTSLTFRLWLSSYSVNEFPISILQNSVKIILDDTLDIKESLLRAFQSEPIQNKDFFEGCPGKEKIFIKFLYELCFFHTVVKERNNFGLQGWNIPYDFDHTDFEVSAIQLQHLINKNEYTPIEAISYFIGECNYGGKIMDKFDQRCMNYLLSYYCNENITYDSQYFFSNDPRYLLPRKCEYSEILKHIQNLPINYPAEVFGSDENAIGIKDAKMTTEFFTHISLLNCVTSSKSNVFTAADELTIISNIEDKISNICIFEKVQNNYLSTLSNPLNTVLIYEIELINKTLIEMKKTLTDLKEAFRGDIILNDYLEELWKLVYSGQVPYIWKKAANNIEAINLSEFISRLLKKTKFIQDWIKNGHPYLVYFNALSQCKMFLWVTKFTFSKKYNIPIEEVHLDFEVLTIYEPSKIEHKSTDTYFICGLYLIGAKWDSHSMMLANSVPENNVRNLSTNLTCLNQAQILDVHVMIVPLKTEVCIAHWIRCGTALYS</sequence>
<dbReference type="GO" id="GO:0030286">
    <property type="term" value="C:dynein complex"/>
    <property type="evidence" value="ECO:0007669"/>
    <property type="project" value="UniProtKB-KW"/>
</dbReference>
<dbReference type="SUPFAM" id="SSF52540">
    <property type="entry name" value="P-loop containing nucleoside triphosphate hydrolases"/>
    <property type="match status" value="4"/>
</dbReference>
<dbReference type="Gene3D" id="6.10.140.1060">
    <property type="match status" value="1"/>
</dbReference>
<dbReference type="InterPro" id="IPR041466">
    <property type="entry name" value="Dynein_AAA5_ext"/>
</dbReference>
<feature type="domain" description="Dynein heavy chain AAA 5 extension" evidence="21">
    <location>
        <begin position="1383"/>
        <end position="1518"/>
    </location>
</feature>
<dbReference type="Gene3D" id="1.10.472.130">
    <property type="match status" value="1"/>
</dbReference>
<evidence type="ECO:0000256" key="10">
    <source>
        <dbReference type="ARBA" id="ARBA00023069"/>
    </source>
</evidence>
<dbReference type="GO" id="GO:0005524">
    <property type="term" value="F:ATP binding"/>
    <property type="evidence" value="ECO:0007669"/>
    <property type="project" value="UniProtKB-KW"/>
</dbReference>
<protein>
    <recommendedName>
        <fullName evidence="27">Dynein heavy chain</fullName>
    </recommendedName>
</protein>
<dbReference type="InterPro" id="IPR027417">
    <property type="entry name" value="P-loop_NTPase"/>
</dbReference>
<dbReference type="Gene3D" id="3.40.50.300">
    <property type="entry name" value="P-loop containing nucleotide triphosphate hydrolases"/>
    <property type="match status" value="5"/>
</dbReference>
<dbReference type="EMBL" id="JAIFRP010000038">
    <property type="protein sequence ID" value="KAK2581988.1"/>
    <property type="molecule type" value="Genomic_DNA"/>
</dbReference>
<proteinExistence type="inferred from homology"/>
<dbReference type="Gene3D" id="3.20.180.20">
    <property type="entry name" value="Dynein heavy chain, N-terminal domain 2"/>
    <property type="match status" value="1"/>
</dbReference>
<evidence type="ECO:0000259" key="24">
    <source>
        <dbReference type="Pfam" id="PF18199"/>
    </source>
</evidence>
<evidence type="ECO:0000256" key="5">
    <source>
        <dbReference type="ARBA" id="ARBA00022737"/>
    </source>
</evidence>
<dbReference type="Pfam" id="PF12780">
    <property type="entry name" value="AAA_8"/>
    <property type="match status" value="1"/>
</dbReference>
<evidence type="ECO:0000259" key="19">
    <source>
        <dbReference type="Pfam" id="PF12780"/>
    </source>
</evidence>
<evidence type="ECO:0000256" key="11">
    <source>
        <dbReference type="ARBA" id="ARBA00023175"/>
    </source>
</evidence>
<dbReference type="InterPro" id="IPR004273">
    <property type="entry name" value="Dynein_heavy_D6_P-loop"/>
</dbReference>
<dbReference type="InterPro" id="IPR035699">
    <property type="entry name" value="AAA_6"/>
</dbReference>
<evidence type="ECO:0000256" key="1">
    <source>
        <dbReference type="ARBA" id="ARBA00004430"/>
    </source>
</evidence>
<keyword evidence="10" id="KW-0969">Cilium</keyword>
<dbReference type="GO" id="GO:0031514">
    <property type="term" value="C:motile cilium"/>
    <property type="evidence" value="ECO:0007669"/>
    <property type="project" value="UniProtKB-ARBA"/>
</dbReference>
<dbReference type="InterPro" id="IPR042219">
    <property type="entry name" value="AAA_lid_11_sf"/>
</dbReference>
<dbReference type="InterPro" id="IPR024317">
    <property type="entry name" value="Dynein_heavy_chain_D4_dom"/>
</dbReference>
<evidence type="ECO:0000256" key="12">
    <source>
        <dbReference type="ARBA" id="ARBA00023212"/>
    </source>
</evidence>
<dbReference type="FunFam" id="1.20.920.20:FF:000006">
    <property type="entry name" value="Dynein, axonemal, heavy chain 6"/>
    <property type="match status" value="1"/>
</dbReference>
<dbReference type="PANTHER" id="PTHR22878:SF70">
    <property type="entry name" value="DYNEIN HEAVY CHAIN 2, AXONEMAL"/>
    <property type="match status" value="1"/>
</dbReference>